<dbReference type="RefSeq" id="WP_106055527.1">
    <property type="nucleotide sequence ID" value="NZ_VUNS01000021.1"/>
</dbReference>
<evidence type="ECO:0000313" key="2">
    <source>
        <dbReference type="EMBL" id="MST98660.1"/>
    </source>
</evidence>
<dbReference type="EMBL" id="VUNS01000021">
    <property type="protein sequence ID" value="MST98660.1"/>
    <property type="molecule type" value="Genomic_DNA"/>
</dbReference>
<comment type="caution">
    <text evidence="2">The sequence shown here is derived from an EMBL/GenBank/DDBJ whole genome shotgun (WGS) entry which is preliminary data.</text>
</comment>
<dbReference type="InterPro" id="IPR008979">
    <property type="entry name" value="Galactose-bd-like_sf"/>
</dbReference>
<dbReference type="AlphaFoldDB" id="A0A844G4C9"/>
<evidence type="ECO:0008006" key="4">
    <source>
        <dbReference type="Google" id="ProtNLM"/>
    </source>
</evidence>
<sequence length="862" mass="96016">MRRHWQHLLFAAFLLPAAIAAAPAEKIGISPKLPGWRFSNGPEFPGASGSANYSGGGIMLDGDFSRGGNYVGVFHEVSNPDFNELRFRIKASVEQLAVRFRDSKGQVHQHFISVGLDSPGWIELAVPVAGSPRHHWGGANDGILRGPVTEIGFVVHKDHFDRPKGRAAIRDVRLCRNDTPPQVPLDIAKFDASKATVNGQASIRKEKDALIIEIPGGQSFTWPGVNLKPQNGGSYFDLSGGSVLAMDVTNLAGYPATFRCQIENLGADGREFCVKGGRGFEAGETATMRIRFYRDGIAPDDVVFEGVLNPFEGLRGANNLDVKKVTNIMLFEHSPARDLKFAVRNIRLEEPWKGVSDAVRSAKTFYPAIDVYGQYKHKEWNGKTHSDAELAAAFEAEKRDLAAHPAIAGLNRFGGWADGPSFEATGSFRTLKHDGKWYLVDPEGKLFFSHGIDQFSGSETTGFELREHYFENLPQKSDPETRGLWGTSNPAPGKNFYRLKNLRPAVFNYYGRNLKRKYGDDWRNIHRRLMHDRAASWGINTLGNWSWGDYARVGRTPYCLQAYSDGPVIKGHTGTWQHFEDVFDPKFEESIVSNLSRGWKFAAGDPMCIGAFVDNEHRWGNETALAEAVLRSPADQAAKQEFRRRLEKRYGDIAGLNAAWKSSYASWDAFAAETALPDPDAAKDDLKAFNDALIERYFEGCRAAVKRVLPGKLYLGCRFAGVPRAELVKTAAKYCDLLSFNLYQYSVADFKLPDGIDMPVMIGEFHFGTINNGHSHPGLVACADDAERGEAYRHYLKSVLRHPNFVGCHYYRMIDEHPAGRTLDNENMGVGFLDICDRPCPEMVRAARDIAGEMYDIRANRQ</sequence>
<organism evidence="2 3">
    <name type="scientific">Victivallis lenta</name>
    <dbReference type="NCBI Taxonomy" id="2606640"/>
    <lineage>
        <taxon>Bacteria</taxon>
        <taxon>Pseudomonadati</taxon>
        <taxon>Lentisphaerota</taxon>
        <taxon>Lentisphaeria</taxon>
        <taxon>Victivallales</taxon>
        <taxon>Victivallaceae</taxon>
        <taxon>Victivallis</taxon>
    </lineage>
</organism>
<protein>
    <recommendedName>
        <fullName evidence="4">Beta-galactosidase-like protein</fullName>
    </recommendedName>
</protein>
<evidence type="ECO:0000313" key="3">
    <source>
        <dbReference type="Proteomes" id="UP000435649"/>
    </source>
</evidence>
<evidence type="ECO:0000256" key="1">
    <source>
        <dbReference type="SAM" id="SignalP"/>
    </source>
</evidence>
<gene>
    <name evidence="2" type="ORF">FYJ85_16595</name>
</gene>
<keyword evidence="3" id="KW-1185">Reference proteome</keyword>
<dbReference type="Proteomes" id="UP000435649">
    <property type="component" value="Unassembled WGS sequence"/>
</dbReference>
<feature type="chain" id="PRO_5032828961" description="Beta-galactosidase-like protein" evidence="1">
    <location>
        <begin position="21"/>
        <end position="862"/>
    </location>
</feature>
<dbReference type="Gene3D" id="2.60.120.430">
    <property type="entry name" value="Galactose-binding lectin"/>
    <property type="match status" value="1"/>
</dbReference>
<dbReference type="SUPFAM" id="SSF51445">
    <property type="entry name" value="(Trans)glycosidases"/>
    <property type="match status" value="1"/>
</dbReference>
<keyword evidence="1" id="KW-0732">Signal</keyword>
<dbReference type="Gene3D" id="3.20.20.80">
    <property type="entry name" value="Glycosidases"/>
    <property type="match status" value="1"/>
</dbReference>
<accession>A0A844G4C9</accession>
<dbReference type="InterPro" id="IPR017853">
    <property type="entry name" value="GH"/>
</dbReference>
<feature type="signal peptide" evidence="1">
    <location>
        <begin position="1"/>
        <end position="20"/>
    </location>
</feature>
<proteinExistence type="predicted"/>
<reference evidence="2 3" key="1">
    <citation type="submission" date="2019-08" db="EMBL/GenBank/DDBJ databases">
        <title>In-depth cultivation of the pig gut microbiome towards novel bacterial diversity and tailored functional studies.</title>
        <authorList>
            <person name="Wylensek D."/>
            <person name="Hitch T.C.A."/>
            <person name="Clavel T."/>
        </authorList>
    </citation>
    <scope>NUCLEOTIDE SEQUENCE [LARGE SCALE GENOMIC DNA]</scope>
    <source>
        <strain evidence="2 3">BBE-744-WT-12</strain>
    </source>
</reference>
<dbReference type="SUPFAM" id="SSF49785">
    <property type="entry name" value="Galactose-binding domain-like"/>
    <property type="match status" value="1"/>
</dbReference>
<name>A0A844G4C9_9BACT</name>